<organism evidence="3 4">
    <name type="scientific">Natranaerovirga hydrolytica</name>
    <dbReference type="NCBI Taxonomy" id="680378"/>
    <lineage>
        <taxon>Bacteria</taxon>
        <taxon>Bacillati</taxon>
        <taxon>Bacillota</taxon>
        <taxon>Clostridia</taxon>
        <taxon>Lachnospirales</taxon>
        <taxon>Natranaerovirgaceae</taxon>
        <taxon>Natranaerovirga</taxon>
    </lineage>
</organism>
<gene>
    <name evidence="3" type="ORF">EDC19_0252</name>
</gene>
<sequence>MLSIILGILKYIVFLLLGILLLLLLIISITLFVPIRYKANGDINNSCVNIYAKVTWLLKILSIELEQKDKDTLMRIKIFGIDINQKKKKNKLRRKKTKNKKSRKDNTNKQRKNTLDHLEKETIDDHKESIKKEKINDKSMTKSMDVSRNKKKEASTKKNKHNKKKKAGKKTFRQKFKDLKAKIQALKEQKNKVIAFCTNEENKKSFKKVIKAFKKVLKKILPKQFRLYLKIGTGDPASTGYLLGILSLLYTFKNQDLLLEGDFDEKVIQGNVSIKGRIYIATFVIAIIKLALDKNLRKLALSKGFS</sequence>
<evidence type="ECO:0000256" key="1">
    <source>
        <dbReference type="SAM" id="MobiDB-lite"/>
    </source>
</evidence>
<dbReference type="RefSeq" id="WP_132279317.1">
    <property type="nucleotide sequence ID" value="NZ_SMGQ01000011.1"/>
</dbReference>
<comment type="caution">
    <text evidence="3">The sequence shown here is derived from an EMBL/GenBank/DDBJ whole genome shotgun (WGS) entry which is preliminary data.</text>
</comment>
<dbReference type="Proteomes" id="UP000294545">
    <property type="component" value="Unassembled WGS sequence"/>
</dbReference>
<evidence type="ECO:0000256" key="2">
    <source>
        <dbReference type="SAM" id="Phobius"/>
    </source>
</evidence>
<feature type="compositionally biased region" description="Basic residues" evidence="1">
    <location>
        <begin position="157"/>
        <end position="170"/>
    </location>
</feature>
<feature type="transmembrane region" description="Helical" evidence="2">
    <location>
        <begin position="12"/>
        <end position="33"/>
    </location>
</feature>
<reference evidence="3 4" key="1">
    <citation type="submission" date="2019-03" db="EMBL/GenBank/DDBJ databases">
        <title>Genomic Encyclopedia of Type Strains, Phase IV (KMG-IV): sequencing the most valuable type-strain genomes for metagenomic binning, comparative biology and taxonomic classification.</title>
        <authorList>
            <person name="Goeker M."/>
        </authorList>
    </citation>
    <scope>NUCLEOTIDE SEQUENCE [LARGE SCALE GENOMIC DNA]</scope>
    <source>
        <strain evidence="3 4">DSM 24176</strain>
    </source>
</reference>
<dbReference type="OrthoDB" id="2087351at2"/>
<evidence type="ECO:0000313" key="4">
    <source>
        <dbReference type="Proteomes" id="UP000294545"/>
    </source>
</evidence>
<feature type="compositionally biased region" description="Basic residues" evidence="1">
    <location>
        <begin position="87"/>
        <end position="103"/>
    </location>
</feature>
<feature type="region of interest" description="Disordered" evidence="1">
    <location>
        <begin position="87"/>
        <end position="170"/>
    </location>
</feature>
<keyword evidence="2" id="KW-0472">Membrane</keyword>
<dbReference type="InterPro" id="IPR021338">
    <property type="entry name" value="DUF2953"/>
</dbReference>
<accession>A0A4R1MZ19</accession>
<dbReference type="AlphaFoldDB" id="A0A4R1MZ19"/>
<keyword evidence="2" id="KW-0812">Transmembrane</keyword>
<protein>
    <submittedName>
        <fullName evidence="3">DUF2953 family protein</fullName>
    </submittedName>
</protein>
<name>A0A4R1MZ19_9FIRM</name>
<keyword evidence="4" id="KW-1185">Reference proteome</keyword>
<keyword evidence="2" id="KW-1133">Transmembrane helix</keyword>
<evidence type="ECO:0000313" key="3">
    <source>
        <dbReference type="EMBL" id="TCK97850.1"/>
    </source>
</evidence>
<dbReference type="Pfam" id="PF11167">
    <property type="entry name" value="DUF2953"/>
    <property type="match status" value="1"/>
</dbReference>
<proteinExistence type="predicted"/>
<dbReference type="EMBL" id="SMGQ01000011">
    <property type="protein sequence ID" value="TCK97850.1"/>
    <property type="molecule type" value="Genomic_DNA"/>
</dbReference>
<feature type="compositionally biased region" description="Basic and acidic residues" evidence="1">
    <location>
        <begin position="104"/>
        <end position="156"/>
    </location>
</feature>